<organism evidence="2 3">
    <name type="scientific">Paenarthrobacter aurescens (strain TC1)</name>
    <dbReference type="NCBI Taxonomy" id="290340"/>
    <lineage>
        <taxon>Bacteria</taxon>
        <taxon>Bacillati</taxon>
        <taxon>Actinomycetota</taxon>
        <taxon>Actinomycetes</taxon>
        <taxon>Micrococcales</taxon>
        <taxon>Micrococcaceae</taxon>
        <taxon>Paenarthrobacter</taxon>
    </lineage>
</organism>
<evidence type="ECO:0000313" key="3">
    <source>
        <dbReference type="Proteomes" id="UP000000637"/>
    </source>
</evidence>
<feature type="compositionally biased region" description="Low complexity" evidence="1">
    <location>
        <begin position="78"/>
        <end position="93"/>
    </location>
</feature>
<proteinExistence type="predicted"/>
<feature type="region of interest" description="Disordered" evidence="1">
    <location>
        <begin position="1"/>
        <end position="94"/>
    </location>
</feature>
<gene>
    <name evidence="2" type="ordered locus">AAur_pTC10002</name>
</gene>
<geneLocation type="plasmid" evidence="2 3">
    <name>pTC1</name>
</geneLocation>
<evidence type="ECO:0000256" key="1">
    <source>
        <dbReference type="SAM" id="MobiDB-lite"/>
    </source>
</evidence>
<evidence type="ECO:0000313" key="2">
    <source>
        <dbReference type="EMBL" id="ABM10376.1"/>
    </source>
</evidence>
<dbReference type="Proteomes" id="UP000000637">
    <property type="component" value="Plasmid pTC1"/>
</dbReference>
<protein>
    <submittedName>
        <fullName evidence="2">Uncharacterized protein</fullName>
    </submittedName>
</protein>
<dbReference type="AlphaFoldDB" id="A1RCB4"/>
<name>A1RCB4_PAEAT</name>
<reference evidence="2 3" key="1">
    <citation type="journal article" date="2006" name="PLoS Genet.">
        <title>Secrets of soil survival revealed by the genome sequence of Arthrobacter aurescens TC1.</title>
        <authorList>
            <person name="Mongodin E.F."/>
            <person name="Shapir N."/>
            <person name="Daugherty S.C."/>
            <person name="DeBoy R.T."/>
            <person name="Emerson J.B."/>
            <person name="Shvartzbeyn A."/>
            <person name="Radune D."/>
            <person name="Vamathevan J."/>
            <person name="Riggs F."/>
            <person name="Grinberg V."/>
            <person name="Khouri H."/>
            <person name="Wackett L.P."/>
            <person name="Nelson K.E."/>
            <person name="Sadowsky M.J."/>
        </authorList>
    </citation>
    <scope>NUCLEOTIDE SEQUENCE [LARGE SCALE GENOMIC DNA]</scope>
    <source>
        <strain evidence="2 3">TC1</strain>
    </source>
</reference>
<dbReference type="KEGG" id="aau:AAur_pTC10002"/>
<sequence>MAPIQGLKKPTLPPPTPRPRTLASVPSPTPDPAEPLAEESATAEEGTAAGTPAQRSEPPENIEGQKAPRPRRSRAEKTSTAARTSGASASADTMKPVSVSVPFTLAEAWRDRAKKDRASQVDVLLDAIVAHQGELDELVAASTEKPTMSDGLFDRGPGTKGERYVGVSLRIKARNLDVIDRLAEKHGPVKRSPFVAAVLTAYLA</sequence>
<accession>A1RCB4</accession>
<dbReference type="EMBL" id="CP000475">
    <property type="protein sequence ID" value="ABM10376.1"/>
    <property type="molecule type" value="Genomic_DNA"/>
</dbReference>
<dbReference type="HOGENOM" id="CLU_1353509_0_0_11"/>
<keyword evidence="2" id="KW-0614">Plasmid</keyword>
<keyword evidence="3" id="KW-1185">Reference proteome</keyword>
<feature type="compositionally biased region" description="Low complexity" evidence="1">
    <location>
        <begin position="38"/>
        <end position="53"/>
    </location>
</feature>